<dbReference type="AlphaFoldDB" id="A0A7T0C2G8"/>
<protein>
    <submittedName>
        <fullName evidence="1">Uncharacterized protein</fullName>
    </submittedName>
</protein>
<evidence type="ECO:0000313" key="1">
    <source>
        <dbReference type="EMBL" id="QPJ65331.1"/>
    </source>
</evidence>
<name>A0A7T0C2G8_9BACT</name>
<dbReference type="KEGG" id="nva:G3M78_07980"/>
<gene>
    <name evidence="1" type="ORF">G3M78_07980</name>
</gene>
<sequence length="327" mass="36671">MPNTPELLLINAVSPKPADVERLCAALTALPNDSIETILYVAGEERSKDCASRYPLIRIFPYHRLWLQDANALVAESQARRVALNFSPELDANSLAEIVHRSRDIESSVIAAYPDYCETLKRKPNGFDAHHWRYQTPRAPSGAFLFDRAEVAAMGGFNPAYPLVAYWDMCLRMVSSGGSFNALDARCLPDSPAYAPGADASERMQFLMQGALMLVEHGEVALGAVNHLLLQYNLYEQVKPGSPLYPWLNDTMRDNLLMSIRSTLAGYNAQGAWFERNGLDAYPEITGGKIHDMRAASIYPAGLQPLARFLKKWFLKRFENKFRRGLR</sequence>
<organism evidence="1 2">
    <name type="scientific">Candidatus Nitrohelix vancouverensis</name>
    <dbReference type="NCBI Taxonomy" id="2705534"/>
    <lineage>
        <taxon>Bacteria</taxon>
        <taxon>Pseudomonadati</taxon>
        <taxon>Nitrospinota/Tectimicrobiota group</taxon>
        <taxon>Nitrospinota</taxon>
        <taxon>Nitrospinia</taxon>
        <taxon>Nitrospinales</taxon>
        <taxon>Nitrospinaceae</taxon>
        <taxon>Candidatus Nitrohelix</taxon>
    </lineage>
</organism>
<accession>A0A7T0C2G8</accession>
<reference evidence="2" key="1">
    <citation type="submission" date="2020-02" db="EMBL/GenBank/DDBJ databases">
        <title>Genomic and physiological characterization of two novel Nitrospinaceae genera.</title>
        <authorList>
            <person name="Mueller A.J."/>
            <person name="Jung M.-Y."/>
            <person name="Strachan C.R."/>
            <person name="Herbold C.W."/>
            <person name="Kirkegaard R.H."/>
            <person name="Daims H."/>
        </authorList>
    </citation>
    <scope>NUCLEOTIDE SEQUENCE [LARGE SCALE GENOMIC DNA]</scope>
</reference>
<evidence type="ECO:0000313" key="2">
    <source>
        <dbReference type="Proteomes" id="UP000594464"/>
    </source>
</evidence>
<dbReference type="EMBL" id="CP048620">
    <property type="protein sequence ID" value="QPJ65331.1"/>
    <property type="molecule type" value="Genomic_DNA"/>
</dbReference>
<dbReference type="Proteomes" id="UP000594464">
    <property type="component" value="Chromosome"/>
</dbReference>
<proteinExistence type="predicted"/>